<feature type="transmembrane region" description="Helical" evidence="7">
    <location>
        <begin position="20"/>
        <end position="39"/>
    </location>
</feature>
<reference evidence="9 10" key="1">
    <citation type="submission" date="2018-12" db="EMBL/GenBank/DDBJ databases">
        <title>Genome analysis provides insights into bioremediation potentialities of Halogeometricum borinquense strain N11.</title>
        <authorList>
            <person name="Najjari A."/>
            <person name="Youssef N."/>
            <person name="Fhoula I."/>
            <person name="Ben Dhia O."/>
            <person name="Mahjoubi M."/>
            <person name="Ouzari H.I."/>
            <person name="Cherif A."/>
        </authorList>
    </citation>
    <scope>NUCLEOTIDE SEQUENCE [LARGE SCALE GENOMIC DNA]</scope>
    <source>
        <strain evidence="9 10">N11</strain>
    </source>
</reference>
<feature type="domain" description="PKD/Chitinase" evidence="8">
    <location>
        <begin position="387"/>
        <end position="484"/>
    </location>
</feature>
<name>A0A482TIY0_9EURY</name>
<evidence type="ECO:0000256" key="1">
    <source>
        <dbReference type="ARBA" id="ARBA00004370"/>
    </source>
</evidence>
<evidence type="ECO:0000256" key="2">
    <source>
        <dbReference type="ARBA" id="ARBA00022692"/>
    </source>
</evidence>
<dbReference type="Proteomes" id="UP000294028">
    <property type="component" value="Unassembled WGS sequence"/>
</dbReference>
<keyword evidence="3" id="KW-0677">Repeat</keyword>
<feature type="region of interest" description="Disordered" evidence="6">
    <location>
        <begin position="262"/>
        <end position="348"/>
    </location>
</feature>
<keyword evidence="5 7" id="KW-0472">Membrane</keyword>
<comment type="subcellular location">
    <subcellularLocation>
        <location evidence="1">Membrane</location>
    </subcellularLocation>
</comment>
<dbReference type="PANTHER" id="PTHR46730:SF1">
    <property type="entry name" value="PLAT DOMAIN-CONTAINING PROTEIN"/>
    <property type="match status" value="1"/>
</dbReference>
<evidence type="ECO:0000313" key="10">
    <source>
        <dbReference type="Proteomes" id="UP000294028"/>
    </source>
</evidence>
<feature type="region of interest" description="Disordered" evidence="6">
    <location>
        <begin position="151"/>
        <end position="212"/>
    </location>
</feature>
<dbReference type="EMBL" id="RZHH01000002">
    <property type="protein sequence ID" value="RYJ15158.1"/>
    <property type="molecule type" value="Genomic_DNA"/>
</dbReference>
<feature type="compositionally biased region" description="Acidic residues" evidence="6">
    <location>
        <begin position="287"/>
        <end position="323"/>
    </location>
</feature>
<dbReference type="InterPro" id="IPR022409">
    <property type="entry name" value="PKD/Chitinase_dom"/>
</dbReference>
<evidence type="ECO:0000256" key="5">
    <source>
        <dbReference type="ARBA" id="ARBA00023136"/>
    </source>
</evidence>
<keyword evidence="4 7" id="KW-1133">Transmembrane helix</keyword>
<dbReference type="AlphaFoldDB" id="A0A482TIY0"/>
<dbReference type="GO" id="GO:0006816">
    <property type="term" value="P:calcium ion transport"/>
    <property type="evidence" value="ECO:0007669"/>
    <property type="project" value="TreeGrafter"/>
</dbReference>
<evidence type="ECO:0000256" key="4">
    <source>
        <dbReference type="ARBA" id="ARBA00022989"/>
    </source>
</evidence>
<evidence type="ECO:0000313" key="9">
    <source>
        <dbReference type="EMBL" id="RYJ15158.1"/>
    </source>
</evidence>
<dbReference type="SMART" id="SM00089">
    <property type="entry name" value="PKD"/>
    <property type="match status" value="2"/>
</dbReference>
<dbReference type="GO" id="GO:0005886">
    <property type="term" value="C:plasma membrane"/>
    <property type="evidence" value="ECO:0007669"/>
    <property type="project" value="TreeGrafter"/>
</dbReference>
<sequence>MMNGWTPSASTRGQAESIGVVLLLGVVIVSASTFGFFYLTDGFSNDVSGGSNGASGESVNIAGEVSHDQIELAHTGGRSLSMDRLDIIVRNASGTTEYDFEPALIIAGDGDETFEAGERWRLDWNQPVGEKLRVTVVDADRNRILFSETLVIPTTPTPEPDNPARGETPTATPEDDGDPPSAVAHGGTVVGRAGETVTLDGSDTTDPDGDSLTYEWRIVDGDGLPPDAVRLVDDSTGAPNATFEVRENVTDRSHSVTVELVVSDGNDSARDRATVEVEKYNRPPEADAGEDDSVDGDGSDDDGDDSDDDDSDDGGDGDGSDDESNGRGNGNGNDRGNGNGRGNGNARTTWSIGISVARPAELGAGSTAGPSTAPAGASGTGSRSFVVGGAAKRPTLVGGIAEVRLDGSGSYDPDGDDLTYRWEIVDTDGIGEILELSDRNAVRPVIGLTDVVLDRDRTVTVRLTVTDDDGATDTDTVNVTVRARNRAPVVSAIYGIRYGDEHYLYAETTDPDDDDLTYEWTYVGFEGASGDTWSLTDDRGRVARIEQRTDEFAAGRVIVDLTVTDARGESTTVRVRKFVLNFDDDWGLPWDSWLF</sequence>
<dbReference type="GO" id="GO:0005261">
    <property type="term" value="F:monoatomic cation channel activity"/>
    <property type="evidence" value="ECO:0007669"/>
    <property type="project" value="TreeGrafter"/>
</dbReference>
<keyword evidence="2 7" id="KW-0812">Transmembrane</keyword>
<feature type="compositionally biased region" description="Gly residues" evidence="6">
    <location>
        <begin position="327"/>
        <end position="343"/>
    </location>
</feature>
<dbReference type="InterPro" id="IPR013783">
    <property type="entry name" value="Ig-like_fold"/>
</dbReference>
<feature type="domain" description="PKD/Chitinase" evidence="8">
    <location>
        <begin position="181"/>
        <end position="280"/>
    </location>
</feature>
<dbReference type="PANTHER" id="PTHR46730">
    <property type="entry name" value="POLYCYSTIN-1"/>
    <property type="match status" value="1"/>
</dbReference>
<feature type="compositionally biased region" description="Low complexity" evidence="6">
    <location>
        <begin position="363"/>
        <end position="382"/>
    </location>
</feature>
<dbReference type="Gene3D" id="2.60.40.10">
    <property type="entry name" value="Immunoglobulins"/>
    <property type="match status" value="3"/>
</dbReference>
<dbReference type="InterPro" id="IPR035986">
    <property type="entry name" value="PKD_dom_sf"/>
</dbReference>
<dbReference type="SUPFAM" id="SSF49299">
    <property type="entry name" value="PKD domain"/>
    <property type="match status" value="1"/>
</dbReference>
<evidence type="ECO:0000256" key="6">
    <source>
        <dbReference type="SAM" id="MobiDB-lite"/>
    </source>
</evidence>
<gene>
    <name evidence="9" type="ORF">ELS19_15200</name>
</gene>
<accession>A0A482TIY0</accession>
<proteinExistence type="predicted"/>
<organism evidence="9 10">
    <name type="scientific">Halogeometricum borinquense</name>
    <dbReference type="NCBI Taxonomy" id="60847"/>
    <lineage>
        <taxon>Archaea</taxon>
        <taxon>Methanobacteriati</taxon>
        <taxon>Methanobacteriota</taxon>
        <taxon>Stenosarchaea group</taxon>
        <taxon>Halobacteria</taxon>
        <taxon>Halobacteriales</taxon>
        <taxon>Haloferacaceae</taxon>
        <taxon>Halogeometricum</taxon>
    </lineage>
</organism>
<dbReference type="Pfam" id="PF22352">
    <property type="entry name" value="K319L-like_PKD"/>
    <property type="match status" value="1"/>
</dbReference>
<evidence type="ECO:0000256" key="7">
    <source>
        <dbReference type="SAM" id="Phobius"/>
    </source>
</evidence>
<evidence type="ECO:0000256" key="3">
    <source>
        <dbReference type="ARBA" id="ARBA00022737"/>
    </source>
</evidence>
<feature type="compositionally biased region" description="Basic and acidic residues" evidence="6">
    <location>
        <begin position="267"/>
        <end position="285"/>
    </location>
</feature>
<protein>
    <submittedName>
        <fullName evidence="9">Rej domain protein</fullName>
    </submittedName>
</protein>
<comment type="caution">
    <text evidence="9">The sequence shown here is derived from an EMBL/GenBank/DDBJ whole genome shotgun (WGS) entry which is preliminary data.</text>
</comment>
<evidence type="ECO:0000259" key="8">
    <source>
        <dbReference type="SMART" id="SM00089"/>
    </source>
</evidence>
<feature type="region of interest" description="Disordered" evidence="6">
    <location>
        <begin position="363"/>
        <end position="383"/>
    </location>
</feature>